<evidence type="ECO:0000256" key="1">
    <source>
        <dbReference type="SAM" id="MobiDB-lite"/>
    </source>
</evidence>
<gene>
    <name evidence="2" type="ORF">SLEP1_g15122</name>
</gene>
<dbReference type="EMBL" id="BPVZ01000019">
    <property type="protein sequence ID" value="GKV02725.1"/>
    <property type="molecule type" value="Genomic_DNA"/>
</dbReference>
<evidence type="ECO:0000313" key="3">
    <source>
        <dbReference type="Proteomes" id="UP001054252"/>
    </source>
</evidence>
<accession>A0AAV5IQP3</accession>
<dbReference type="AlphaFoldDB" id="A0AAV5IQP3"/>
<keyword evidence="3" id="KW-1185">Reference proteome</keyword>
<name>A0AAV5IQP3_9ROSI</name>
<feature type="compositionally biased region" description="Basic and acidic residues" evidence="1">
    <location>
        <begin position="124"/>
        <end position="135"/>
    </location>
</feature>
<dbReference type="Proteomes" id="UP001054252">
    <property type="component" value="Unassembled WGS sequence"/>
</dbReference>
<organism evidence="2 3">
    <name type="scientific">Rubroshorea leprosula</name>
    <dbReference type="NCBI Taxonomy" id="152421"/>
    <lineage>
        <taxon>Eukaryota</taxon>
        <taxon>Viridiplantae</taxon>
        <taxon>Streptophyta</taxon>
        <taxon>Embryophyta</taxon>
        <taxon>Tracheophyta</taxon>
        <taxon>Spermatophyta</taxon>
        <taxon>Magnoliopsida</taxon>
        <taxon>eudicotyledons</taxon>
        <taxon>Gunneridae</taxon>
        <taxon>Pentapetalae</taxon>
        <taxon>rosids</taxon>
        <taxon>malvids</taxon>
        <taxon>Malvales</taxon>
        <taxon>Dipterocarpaceae</taxon>
        <taxon>Rubroshorea</taxon>
    </lineage>
</organism>
<reference evidence="2 3" key="1">
    <citation type="journal article" date="2021" name="Commun. Biol.">
        <title>The genome of Shorea leprosula (Dipterocarpaceae) highlights the ecological relevance of drought in aseasonal tropical rainforests.</title>
        <authorList>
            <person name="Ng K.K.S."/>
            <person name="Kobayashi M.J."/>
            <person name="Fawcett J.A."/>
            <person name="Hatakeyama M."/>
            <person name="Paape T."/>
            <person name="Ng C.H."/>
            <person name="Ang C.C."/>
            <person name="Tnah L.H."/>
            <person name="Lee C.T."/>
            <person name="Nishiyama T."/>
            <person name="Sese J."/>
            <person name="O'Brien M.J."/>
            <person name="Copetti D."/>
            <person name="Mohd Noor M.I."/>
            <person name="Ong R.C."/>
            <person name="Putra M."/>
            <person name="Sireger I.Z."/>
            <person name="Indrioko S."/>
            <person name="Kosugi Y."/>
            <person name="Izuno A."/>
            <person name="Isagi Y."/>
            <person name="Lee S.L."/>
            <person name="Shimizu K.K."/>
        </authorList>
    </citation>
    <scope>NUCLEOTIDE SEQUENCE [LARGE SCALE GENOMIC DNA]</scope>
    <source>
        <strain evidence="2">214</strain>
    </source>
</reference>
<evidence type="ECO:0000313" key="2">
    <source>
        <dbReference type="EMBL" id="GKV02725.1"/>
    </source>
</evidence>
<protein>
    <submittedName>
        <fullName evidence="2">Uncharacterized protein</fullName>
    </submittedName>
</protein>
<feature type="compositionally biased region" description="Acidic residues" evidence="1">
    <location>
        <begin position="111"/>
        <end position="123"/>
    </location>
</feature>
<comment type="caution">
    <text evidence="2">The sequence shown here is derived from an EMBL/GenBank/DDBJ whole genome shotgun (WGS) entry which is preliminary data.</text>
</comment>
<feature type="region of interest" description="Disordered" evidence="1">
    <location>
        <begin position="92"/>
        <end position="135"/>
    </location>
</feature>
<sequence length="135" mass="15065">MNAPSYEVHSNISLSYAVSSSNIKHDLNFCNGSKTWVSQGTQKLGSLRNLDLGSSRNPEEPIMMKSMVKGMVKMMKRMVKINGHMMMLEDEGEEPRFGFLAEPQGTHNDEELGEGDGEDDKEDGEDKRSHDDARG</sequence>
<proteinExistence type="predicted"/>